<protein>
    <submittedName>
        <fullName evidence="2">Liprin-alpha-2</fullName>
    </submittedName>
</protein>
<accession>A0AAD8ID07</accession>
<comment type="caution">
    <text evidence="2">The sequence shown here is derived from an EMBL/GenBank/DDBJ whole genome shotgun (WGS) entry which is preliminary data.</text>
</comment>
<dbReference type="Pfam" id="PF14009">
    <property type="entry name" value="PADRE"/>
    <property type="match status" value="1"/>
</dbReference>
<evidence type="ECO:0000313" key="2">
    <source>
        <dbReference type="EMBL" id="KAK1383390.1"/>
    </source>
</evidence>
<keyword evidence="3" id="KW-1185">Reference proteome</keyword>
<feature type="compositionally biased region" description="Basic residues" evidence="1">
    <location>
        <begin position="136"/>
        <end position="146"/>
    </location>
</feature>
<reference evidence="2" key="1">
    <citation type="submission" date="2023-02" db="EMBL/GenBank/DDBJ databases">
        <title>Genome of toxic invasive species Heracleum sosnowskyi carries increased number of genes despite the absence of recent whole-genome duplications.</title>
        <authorList>
            <person name="Schelkunov M."/>
            <person name="Shtratnikova V."/>
            <person name="Makarenko M."/>
            <person name="Klepikova A."/>
            <person name="Omelchenko D."/>
            <person name="Novikova G."/>
            <person name="Obukhova E."/>
            <person name="Bogdanov V."/>
            <person name="Penin A."/>
            <person name="Logacheva M."/>
        </authorList>
    </citation>
    <scope>NUCLEOTIDE SEQUENCE</scope>
    <source>
        <strain evidence="2">Hsosn_3</strain>
        <tissue evidence="2">Leaf</tissue>
    </source>
</reference>
<reference evidence="2" key="2">
    <citation type="submission" date="2023-05" db="EMBL/GenBank/DDBJ databases">
        <authorList>
            <person name="Schelkunov M.I."/>
        </authorList>
    </citation>
    <scope>NUCLEOTIDE SEQUENCE</scope>
    <source>
        <strain evidence="2">Hsosn_3</strain>
        <tissue evidence="2">Leaf</tissue>
    </source>
</reference>
<dbReference type="InterPro" id="IPR025322">
    <property type="entry name" value="PADRE_dom"/>
</dbReference>
<organism evidence="2 3">
    <name type="scientific">Heracleum sosnowskyi</name>
    <dbReference type="NCBI Taxonomy" id="360622"/>
    <lineage>
        <taxon>Eukaryota</taxon>
        <taxon>Viridiplantae</taxon>
        <taxon>Streptophyta</taxon>
        <taxon>Embryophyta</taxon>
        <taxon>Tracheophyta</taxon>
        <taxon>Spermatophyta</taxon>
        <taxon>Magnoliopsida</taxon>
        <taxon>eudicotyledons</taxon>
        <taxon>Gunneridae</taxon>
        <taxon>Pentapetalae</taxon>
        <taxon>asterids</taxon>
        <taxon>campanulids</taxon>
        <taxon>Apiales</taxon>
        <taxon>Apiaceae</taxon>
        <taxon>Apioideae</taxon>
        <taxon>apioid superclade</taxon>
        <taxon>Tordylieae</taxon>
        <taxon>Tordyliinae</taxon>
        <taxon>Heracleum</taxon>
    </lineage>
</organism>
<sequence>MGICSSCHTSKSTTTAKLIQLDGNLQEYPYPVKVSYVLQTNPSSFICDSDDMDFDHVVEPISDDDELVPGQIYFALPLTRLKRPIQREEMAALAVKASNALSKGGGDKCGCGGKSFTPVVEKPGKTQVAEGDVGRKRSRGGGRRRSGAGGLSAIPE</sequence>
<feature type="region of interest" description="Disordered" evidence="1">
    <location>
        <begin position="120"/>
        <end position="156"/>
    </location>
</feature>
<dbReference type="PANTHER" id="PTHR33052">
    <property type="entry name" value="DUF4228 DOMAIN PROTEIN-RELATED"/>
    <property type="match status" value="1"/>
</dbReference>
<evidence type="ECO:0000256" key="1">
    <source>
        <dbReference type="SAM" id="MobiDB-lite"/>
    </source>
</evidence>
<evidence type="ECO:0000313" key="3">
    <source>
        <dbReference type="Proteomes" id="UP001237642"/>
    </source>
</evidence>
<dbReference type="Proteomes" id="UP001237642">
    <property type="component" value="Unassembled WGS sequence"/>
</dbReference>
<gene>
    <name evidence="2" type="ORF">POM88_021125</name>
</gene>
<dbReference type="EMBL" id="JAUIZM010000005">
    <property type="protein sequence ID" value="KAK1383390.1"/>
    <property type="molecule type" value="Genomic_DNA"/>
</dbReference>
<name>A0AAD8ID07_9APIA</name>
<dbReference type="AlphaFoldDB" id="A0AAD8ID07"/>
<proteinExistence type="predicted"/>